<sequence length="503" mass="57186">MRKDFPFVFGPDQIAAQDDLWSALLESPALWLIDYGLAANVILTIDTSQIAVGFHLCQCALNNSRVWYYAQFSSITLHDRKSQFSQPKLELYGLFCALQSLKMYLIGVRNLIVEVDARYIKGMLTNLDLEPSASINCFLHQINNMFPTTNSTSTTAIFTSSLIGDLPTDADSDDEGPTIDYSDIPRLQKALEVEKCLWLFFIAADKLWRKDLHGRHKIVAAPSSRITILTATHDNVAYKGFYAMTVLVAERFWWLHIRQDISWFVWTCHLCQICQTRNVLIPSTIATPAPLFAKMYMDTMHMLTASGFKYLIQGCCLVSHYPEFRMLRCETSSALAGWIFKDILCRWETLVKIISNNGPAFVKALDQLAKKYHIRHIRISGYNSRANGIAERPHFDVQQALFKAVDGDQAKWNRAAHFVFWADRIIVRCRMGCSPYFAATRTHPLLPLDIAEATYLLPPPTTTLSTTDLIARWAIALQKHRSDLAHLRSSVVDAYVQAAIRFE</sequence>
<dbReference type="InterPro" id="IPR050951">
    <property type="entry name" value="Retrovirus_Pol_polyprotein"/>
</dbReference>
<dbReference type="eggNOG" id="KOG0017">
    <property type="taxonomic scope" value="Eukaryota"/>
</dbReference>
<dbReference type="Gene3D" id="3.30.420.10">
    <property type="entry name" value="Ribonuclease H-like superfamily/Ribonuclease H"/>
    <property type="match status" value="1"/>
</dbReference>
<dbReference type="SUPFAM" id="SSF56672">
    <property type="entry name" value="DNA/RNA polymerases"/>
    <property type="match status" value="1"/>
</dbReference>
<dbReference type="InParanoid" id="W4JQX5"/>
<dbReference type="InterPro" id="IPR043502">
    <property type="entry name" value="DNA/RNA_pol_sf"/>
</dbReference>
<dbReference type="InterPro" id="IPR041577">
    <property type="entry name" value="RT_RNaseH_2"/>
</dbReference>
<feature type="domain" description="Integrase catalytic" evidence="3">
    <location>
        <begin position="286"/>
        <end position="455"/>
    </location>
</feature>
<reference evidence="4 5" key="1">
    <citation type="journal article" date="2012" name="New Phytol.">
        <title>Insight into trade-off between wood decay and parasitism from the genome of a fungal forest pathogen.</title>
        <authorList>
            <person name="Olson A."/>
            <person name="Aerts A."/>
            <person name="Asiegbu F."/>
            <person name="Belbahri L."/>
            <person name="Bouzid O."/>
            <person name="Broberg A."/>
            <person name="Canback B."/>
            <person name="Coutinho P.M."/>
            <person name="Cullen D."/>
            <person name="Dalman K."/>
            <person name="Deflorio G."/>
            <person name="van Diepen L.T."/>
            <person name="Dunand C."/>
            <person name="Duplessis S."/>
            <person name="Durling M."/>
            <person name="Gonthier P."/>
            <person name="Grimwood J."/>
            <person name="Fossdal C.G."/>
            <person name="Hansson D."/>
            <person name="Henrissat B."/>
            <person name="Hietala A."/>
            <person name="Himmelstrand K."/>
            <person name="Hoffmeister D."/>
            <person name="Hogberg N."/>
            <person name="James T.Y."/>
            <person name="Karlsson M."/>
            <person name="Kohler A."/>
            <person name="Kues U."/>
            <person name="Lee Y.H."/>
            <person name="Lin Y.C."/>
            <person name="Lind M."/>
            <person name="Lindquist E."/>
            <person name="Lombard V."/>
            <person name="Lucas S."/>
            <person name="Lunden K."/>
            <person name="Morin E."/>
            <person name="Murat C."/>
            <person name="Park J."/>
            <person name="Raffaello T."/>
            <person name="Rouze P."/>
            <person name="Salamov A."/>
            <person name="Schmutz J."/>
            <person name="Solheim H."/>
            <person name="Stahlberg J."/>
            <person name="Velez H."/>
            <person name="de Vries R.P."/>
            <person name="Wiebenga A."/>
            <person name="Woodward S."/>
            <person name="Yakovlev I."/>
            <person name="Garbelotto M."/>
            <person name="Martin F."/>
            <person name="Grigoriev I.V."/>
            <person name="Stenlid J."/>
        </authorList>
    </citation>
    <scope>NUCLEOTIDE SEQUENCE [LARGE SCALE GENOMIC DNA]</scope>
    <source>
        <strain evidence="4 5">TC 32-1</strain>
    </source>
</reference>
<proteinExistence type="predicted"/>
<dbReference type="GeneID" id="20676693"/>
<evidence type="ECO:0000313" key="5">
    <source>
        <dbReference type="Proteomes" id="UP000030671"/>
    </source>
</evidence>
<accession>W4JQX5</accession>
<dbReference type="Pfam" id="PF17921">
    <property type="entry name" value="Integrase_H2C2"/>
    <property type="match status" value="1"/>
</dbReference>
<evidence type="ECO:0000256" key="1">
    <source>
        <dbReference type="ARBA" id="ARBA00022884"/>
    </source>
</evidence>
<evidence type="ECO:0000256" key="2">
    <source>
        <dbReference type="ARBA" id="ARBA00023268"/>
    </source>
</evidence>
<dbReference type="PANTHER" id="PTHR37984:SF5">
    <property type="entry name" value="PROTEIN NYNRIN-LIKE"/>
    <property type="match status" value="1"/>
</dbReference>
<dbReference type="PROSITE" id="PS50994">
    <property type="entry name" value="INTEGRASE"/>
    <property type="match status" value="1"/>
</dbReference>
<dbReference type="InterPro" id="IPR001584">
    <property type="entry name" value="Integrase_cat-core"/>
</dbReference>
<dbReference type="OrthoDB" id="446925at2759"/>
<dbReference type="InterPro" id="IPR041588">
    <property type="entry name" value="Integrase_H2C2"/>
</dbReference>
<dbReference type="EMBL" id="KI925466">
    <property type="protein sequence ID" value="ETW75490.1"/>
    <property type="molecule type" value="Genomic_DNA"/>
</dbReference>
<gene>
    <name evidence="4" type="ORF">HETIRDRAFT_456087</name>
</gene>
<dbReference type="AlphaFoldDB" id="W4JQX5"/>
<dbReference type="GO" id="GO:0003824">
    <property type="term" value="F:catalytic activity"/>
    <property type="evidence" value="ECO:0007669"/>
    <property type="project" value="UniProtKB-KW"/>
</dbReference>
<dbReference type="GO" id="GO:0003723">
    <property type="term" value="F:RNA binding"/>
    <property type="evidence" value="ECO:0007669"/>
    <property type="project" value="UniProtKB-KW"/>
</dbReference>
<organism evidence="4 5">
    <name type="scientific">Heterobasidion irregulare (strain TC 32-1)</name>
    <dbReference type="NCBI Taxonomy" id="747525"/>
    <lineage>
        <taxon>Eukaryota</taxon>
        <taxon>Fungi</taxon>
        <taxon>Dikarya</taxon>
        <taxon>Basidiomycota</taxon>
        <taxon>Agaricomycotina</taxon>
        <taxon>Agaricomycetes</taxon>
        <taxon>Russulales</taxon>
        <taxon>Bondarzewiaceae</taxon>
        <taxon>Heterobasidion</taxon>
        <taxon>Heterobasidion annosum species complex</taxon>
    </lineage>
</organism>
<dbReference type="GO" id="GO:0005634">
    <property type="term" value="C:nucleus"/>
    <property type="evidence" value="ECO:0007669"/>
    <property type="project" value="UniProtKB-ARBA"/>
</dbReference>
<dbReference type="SUPFAM" id="SSF53098">
    <property type="entry name" value="Ribonuclease H-like"/>
    <property type="match status" value="1"/>
</dbReference>
<evidence type="ECO:0000259" key="3">
    <source>
        <dbReference type="PROSITE" id="PS50994"/>
    </source>
</evidence>
<dbReference type="PANTHER" id="PTHR37984">
    <property type="entry name" value="PROTEIN CBG26694"/>
    <property type="match status" value="1"/>
</dbReference>
<dbReference type="Pfam" id="PF17919">
    <property type="entry name" value="RT_RNaseH_2"/>
    <property type="match status" value="1"/>
</dbReference>
<dbReference type="Proteomes" id="UP000030671">
    <property type="component" value="Unassembled WGS sequence"/>
</dbReference>
<name>W4JQX5_HETIT</name>
<keyword evidence="5" id="KW-1185">Reference proteome</keyword>
<dbReference type="KEGG" id="hir:HETIRDRAFT_456087"/>
<dbReference type="RefSeq" id="XP_009552901.1">
    <property type="nucleotide sequence ID" value="XM_009554606.1"/>
</dbReference>
<keyword evidence="1" id="KW-0694">RNA-binding</keyword>
<dbReference type="GO" id="GO:0015074">
    <property type="term" value="P:DNA integration"/>
    <property type="evidence" value="ECO:0007669"/>
    <property type="project" value="InterPro"/>
</dbReference>
<dbReference type="HOGENOM" id="CLU_004645_1_0_1"/>
<dbReference type="InterPro" id="IPR036397">
    <property type="entry name" value="RNaseH_sf"/>
</dbReference>
<keyword evidence="2" id="KW-0511">Multifunctional enzyme</keyword>
<protein>
    <recommendedName>
        <fullName evidence="3">Integrase catalytic domain-containing protein</fullName>
    </recommendedName>
</protein>
<dbReference type="InterPro" id="IPR012337">
    <property type="entry name" value="RNaseH-like_sf"/>
</dbReference>
<dbReference type="Gene3D" id="1.10.340.70">
    <property type="match status" value="1"/>
</dbReference>
<evidence type="ECO:0000313" key="4">
    <source>
        <dbReference type="EMBL" id="ETW75490.1"/>
    </source>
</evidence>